<comment type="caution">
    <text evidence="2">The sequence shown here is derived from an EMBL/GenBank/DDBJ whole genome shotgun (WGS) entry which is preliminary data.</text>
</comment>
<name>A0ABQ5VGC4_9RHOB</name>
<protein>
    <submittedName>
        <fullName evidence="2">Uncharacterized protein</fullName>
    </submittedName>
</protein>
<feature type="region of interest" description="Disordered" evidence="1">
    <location>
        <begin position="6"/>
        <end position="84"/>
    </location>
</feature>
<proteinExistence type="predicted"/>
<evidence type="ECO:0000313" key="2">
    <source>
        <dbReference type="EMBL" id="GLQ26121.1"/>
    </source>
</evidence>
<evidence type="ECO:0000256" key="1">
    <source>
        <dbReference type="SAM" id="MobiDB-lite"/>
    </source>
</evidence>
<dbReference type="Proteomes" id="UP001161388">
    <property type="component" value="Unassembled WGS sequence"/>
</dbReference>
<reference evidence="2" key="2">
    <citation type="submission" date="2023-01" db="EMBL/GenBank/DDBJ databases">
        <title>Draft genome sequence of Sulfitobacter pacificus strain NBRC 109915.</title>
        <authorList>
            <person name="Sun Q."/>
            <person name="Mori K."/>
        </authorList>
    </citation>
    <scope>NUCLEOTIDE SEQUENCE</scope>
    <source>
        <strain evidence="2">NBRC 109915</strain>
    </source>
</reference>
<sequence>MYLFAFDFDDPYGFDTDETSPEIGPSSAAKSEESSTNQGEKPCLKMRQGTVSQKRPKPCLKKRDSRVSKRDTNPVREPLKNQRACGGEGKISEIAAFWAQKVIDGGHIPESVLTEAIKIEIRGSGWLTQEQLLASGIAVRKRAG</sequence>
<feature type="compositionally biased region" description="Acidic residues" evidence="1">
    <location>
        <begin position="7"/>
        <end position="20"/>
    </location>
</feature>
<reference evidence="2" key="1">
    <citation type="journal article" date="2014" name="Int. J. Syst. Evol. Microbiol.">
        <title>Complete genome of a new Firmicutes species belonging to the dominant human colonic microbiota ('Ruminococcus bicirculans') reveals two chromosomes and a selective capacity to utilize plant glucans.</title>
        <authorList>
            <consortium name="NISC Comparative Sequencing Program"/>
            <person name="Wegmann U."/>
            <person name="Louis P."/>
            <person name="Goesmann A."/>
            <person name="Henrissat B."/>
            <person name="Duncan S.H."/>
            <person name="Flint H.J."/>
        </authorList>
    </citation>
    <scope>NUCLEOTIDE SEQUENCE</scope>
    <source>
        <strain evidence="2">NBRC 109915</strain>
    </source>
</reference>
<accession>A0ABQ5VGC4</accession>
<feature type="compositionally biased region" description="Basic and acidic residues" evidence="1">
    <location>
        <begin position="61"/>
        <end position="80"/>
    </location>
</feature>
<evidence type="ECO:0000313" key="3">
    <source>
        <dbReference type="Proteomes" id="UP001161388"/>
    </source>
</evidence>
<organism evidence="2 3">
    <name type="scientific">Sulfitobacter pacificus</name>
    <dbReference type="NCBI Taxonomy" id="1499314"/>
    <lineage>
        <taxon>Bacteria</taxon>
        <taxon>Pseudomonadati</taxon>
        <taxon>Pseudomonadota</taxon>
        <taxon>Alphaproteobacteria</taxon>
        <taxon>Rhodobacterales</taxon>
        <taxon>Roseobacteraceae</taxon>
        <taxon>Sulfitobacter</taxon>
    </lineage>
</organism>
<dbReference type="EMBL" id="BSNL01000001">
    <property type="protein sequence ID" value="GLQ26121.1"/>
    <property type="molecule type" value="Genomic_DNA"/>
</dbReference>
<keyword evidence="3" id="KW-1185">Reference proteome</keyword>
<gene>
    <name evidence="2" type="ORF">GCM10007927_09240</name>
</gene>